<feature type="region of interest" description="Disordered" evidence="1">
    <location>
        <begin position="119"/>
        <end position="146"/>
    </location>
</feature>
<feature type="region of interest" description="Disordered" evidence="1">
    <location>
        <begin position="160"/>
        <end position="208"/>
    </location>
</feature>
<dbReference type="RefSeq" id="XP_013273590.1">
    <property type="nucleotide sequence ID" value="XM_013418136.1"/>
</dbReference>
<feature type="compositionally biased region" description="Basic and acidic residues" evidence="1">
    <location>
        <begin position="194"/>
        <end position="208"/>
    </location>
</feature>
<protein>
    <submittedName>
        <fullName evidence="2">Uncharacterized protein</fullName>
    </submittedName>
</protein>
<dbReference type="EMBL" id="KN847477">
    <property type="protein sequence ID" value="KIX06454.1"/>
    <property type="molecule type" value="Genomic_DNA"/>
</dbReference>
<dbReference type="AlphaFoldDB" id="A0A0D2IL77"/>
<organism evidence="2 3">
    <name type="scientific">Rhinocladiella mackenziei CBS 650.93</name>
    <dbReference type="NCBI Taxonomy" id="1442369"/>
    <lineage>
        <taxon>Eukaryota</taxon>
        <taxon>Fungi</taxon>
        <taxon>Dikarya</taxon>
        <taxon>Ascomycota</taxon>
        <taxon>Pezizomycotina</taxon>
        <taxon>Eurotiomycetes</taxon>
        <taxon>Chaetothyriomycetidae</taxon>
        <taxon>Chaetothyriales</taxon>
        <taxon>Herpotrichiellaceae</taxon>
        <taxon>Rhinocladiella</taxon>
    </lineage>
</organism>
<evidence type="ECO:0000313" key="2">
    <source>
        <dbReference type="EMBL" id="KIX06454.1"/>
    </source>
</evidence>
<dbReference type="GeneID" id="25292501"/>
<proteinExistence type="predicted"/>
<dbReference type="Proteomes" id="UP000053617">
    <property type="component" value="Unassembled WGS sequence"/>
</dbReference>
<feature type="compositionally biased region" description="Polar residues" evidence="1">
    <location>
        <begin position="176"/>
        <end position="188"/>
    </location>
</feature>
<sequence length="208" mass="22878">MEYKEAQRQNDIITRDFAYPEAGSFTTPIASTASSEDIATPELTEAIEKKNDQAKSSSFVANKLSYTRYYNPAWTVSQESSLSTHPSTSSTFALPMHALPTPHLTSDNFISEHIQHDSGESNFSKYSTAHGGPGSYSRSRPGLDTIQSGVAMDNTISSTINAQSPLENRESRESKASSSNFSQYSVMCSPSEPEGSKNLDWTKRRSNR</sequence>
<dbReference type="VEuPathDB" id="FungiDB:Z518_04430"/>
<dbReference type="HOGENOM" id="CLU_1321530_0_0_1"/>
<name>A0A0D2IL77_9EURO</name>
<accession>A0A0D2IL77</accession>
<reference evidence="2 3" key="1">
    <citation type="submission" date="2015-01" db="EMBL/GenBank/DDBJ databases">
        <title>The Genome Sequence of Rhinocladiella mackenzie CBS 650.93.</title>
        <authorList>
            <consortium name="The Broad Institute Genomics Platform"/>
            <person name="Cuomo C."/>
            <person name="de Hoog S."/>
            <person name="Gorbushina A."/>
            <person name="Stielow B."/>
            <person name="Teixiera M."/>
            <person name="Abouelleil A."/>
            <person name="Chapman S.B."/>
            <person name="Priest M."/>
            <person name="Young S.K."/>
            <person name="Wortman J."/>
            <person name="Nusbaum C."/>
            <person name="Birren B."/>
        </authorList>
    </citation>
    <scope>NUCLEOTIDE SEQUENCE [LARGE SCALE GENOMIC DNA]</scope>
    <source>
        <strain evidence="2 3">CBS 650.93</strain>
    </source>
</reference>
<gene>
    <name evidence="2" type="ORF">Z518_04430</name>
</gene>
<evidence type="ECO:0000313" key="3">
    <source>
        <dbReference type="Proteomes" id="UP000053617"/>
    </source>
</evidence>
<keyword evidence="3" id="KW-1185">Reference proteome</keyword>
<evidence type="ECO:0000256" key="1">
    <source>
        <dbReference type="SAM" id="MobiDB-lite"/>
    </source>
</evidence>